<reference evidence="2" key="1">
    <citation type="submission" date="2022-11" db="UniProtKB">
        <authorList>
            <consortium name="WormBaseParasite"/>
        </authorList>
    </citation>
    <scope>IDENTIFICATION</scope>
</reference>
<evidence type="ECO:0000313" key="1">
    <source>
        <dbReference type="Proteomes" id="UP000887579"/>
    </source>
</evidence>
<protein>
    <submittedName>
        <fullName evidence="2">Uncharacterized protein</fullName>
    </submittedName>
</protein>
<dbReference type="WBParaSite" id="ES5_v2.g22786.t1">
    <property type="protein sequence ID" value="ES5_v2.g22786.t1"/>
    <property type="gene ID" value="ES5_v2.g22786"/>
</dbReference>
<evidence type="ECO:0000313" key="2">
    <source>
        <dbReference type="WBParaSite" id="ES5_v2.g22786.t1"/>
    </source>
</evidence>
<organism evidence="1 2">
    <name type="scientific">Panagrolaimus sp. ES5</name>
    <dbReference type="NCBI Taxonomy" id="591445"/>
    <lineage>
        <taxon>Eukaryota</taxon>
        <taxon>Metazoa</taxon>
        <taxon>Ecdysozoa</taxon>
        <taxon>Nematoda</taxon>
        <taxon>Chromadorea</taxon>
        <taxon>Rhabditida</taxon>
        <taxon>Tylenchina</taxon>
        <taxon>Panagrolaimomorpha</taxon>
        <taxon>Panagrolaimoidea</taxon>
        <taxon>Panagrolaimidae</taxon>
        <taxon>Panagrolaimus</taxon>
    </lineage>
</organism>
<sequence>MLNKKFKEKEEDGDHDGVMSKIGTPESVRRALKSSSKPTYVQNCMVANIDPDLKKSSFFDGADIVRMNDEDFVFLMEDKGIEILRKTKYWKFDVTYHLGMEALLTYCSAQGWKIPNHLKKLNQIHDL</sequence>
<proteinExistence type="predicted"/>
<dbReference type="Proteomes" id="UP000887579">
    <property type="component" value="Unplaced"/>
</dbReference>
<name>A0AC34G0Y8_9BILA</name>
<accession>A0AC34G0Y8</accession>